<keyword evidence="1" id="KW-0472">Membrane</keyword>
<dbReference type="AlphaFoldDB" id="A0A381SSK3"/>
<dbReference type="EMBL" id="UINC01003514">
    <property type="protein sequence ID" value="SVA07002.1"/>
    <property type="molecule type" value="Genomic_DNA"/>
</dbReference>
<proteinExistence type="predicted"/>
<gene>
    <name evidence="2" type="ORF">METZ01_LOCUS59856</name>
</gene>
<sequence length="237" mass="27012">MAYDPRYVSNVAFTDLLFNIVVGLAFLFLLAFILMNPIAKEKDVEEKSDFIIVLTWDDESGDDIDLWVRDPGGRIVSFRNRGIGFMHLDRDDLGLSNDKVQGPDGKMIYVYRNKEVVSLRGYSEGTYLVNVHVYNKKLWKDGKMHRSNIKVELIKLNPYNEVAQAQFIAVGRGQEFTAFHFTLDAEGKVISVDDTRETLIGAKSVYGVGTPYDELENQQPTGMTLEETERWIQGEGW</sequence>
<keyword evidence="1" id="KW-0812">Transmembrane</keyword>
<keyword evidence="1" id="KW-1133">Transmembrane helix</keyword>
<reference evidence="2" key="1">
    <citation type="submission" date="2018-05" db="EMBL/GenBank/DDBJ databases">
        <authorList>
            <person name="Lanie J.A."/>
            <person name="Ng W.-L."/>
            <person name="Kazmierczak K.M."/>
            <person name="Andrzejewski T.M."/>
            <person name="Davidsen T.M."/>
            <person name="Wayne K.J."/>
            <person name="Tettelin H."/>
            <person name="Glass J.I."/>
            <person name="Rusch D."/>
            <person name="Podicherti R."/>
            <person name="Tsui H.-C.T."/>
            <person name="Winkler M.E."/>
        </authorList>
    </citation>
    <scope>NUCLEOTIDE SEQUENCE</scope>
</reference>
<evidence type="ECO:0000313" key="2">
    <source>
        <dbReference type="EMBL" id="SVA07002.1"/>
    </source>
</evidence>
<feature type="transmembrane region" description="Helical" evidence="1">
    <location>
        <begin position="16"/>
        <end position="35"/>
    </location>
</feature>
<protein>
    <submittedName>
        <fullName evidence="2">Uncharacterized protein</fullName>
    </submittedName>
</protein>
<organism evidence="2">
    <name type="scientific">marine metagenome</name>
    <dbReference type="NCBI Taxonomy" id="408172"/>
    <lineage>
        <taxon>unclassified sequences</taxon>
        <taxon>metagenomes</taxon>
        <taxon>ecological metagenomes</taxon>
    </lineage>
</organism>
<name>A0A381SSK3_9ZZZZ</name>
<accession>A0A381SSK3</accession>
<evidence type="ECO:0000256" key="1">
    <source>
        <dbReference type="SAM" id="Phobius"/>
    </source>
</evidence>